<evidence type="ECO:0000259" key="1">
    <source>
        <dbReference type="PROSITE" id="PS50043"/>
    </source>
</evidence>
<protein>
    <submittedName>
        <fullName evidence="2">Helix-turn-helix domain-containing protein</fullName>
    </submittedName>
</protein>
<dbReference type="Proteomes" id="UP000006465">
    <property type="component" value="Chromosome"/>
</dbReference>
<feature type="domain" description="HTH luxR-type" evidence="1">
    <location>
        <begin position="1"/>
        <end position="29"/>
    </location>
</feature>
<name>A0AAX1FKM9_CORPS</name>
<dbReference type="KEGG" id="coe:CP258_00265"/>
<reference evidence="2 3" key="1">
    <citation type="journal article" date="2013" name="J. Biotechnol.">
        <title>Genome sequence of Corynebacterium pseudotuberculosis biovar equi strain 258 and prediction of antigenic targets to improve biotechnological vaccine production.</title>
        <authorList>
            <person name="Soares S.C."/>
            <person name="Trost E."/>
            <person name="Ramos R.T."/>
            <person name="Carneiro A.R."/>
            <person name="Santos A.R."/>
            <person name="Pinto A.C."/>
            <person name="Barbosa E."/>
            <person name="Aburjaile F."/>
            <person name="Ali A."/>
            <person name="Diniz C.A."/>
            <person name="Hassan S.S."/>
            <person name="Fiaux K."/>
            <person name="Guimaraes L.C."/>
            <person name="Bakhtiar S.M."/>
            <person name="Pereira U."/>
            <person name="Almeida S.S."/>
            <person name="Abreu V.A."/>
            <person name="Rocha F.S."/>
            <person name="Dorella F.A."/>
            <person name="Miyoshi A."/>
            <person name="Silva A."/>
            <person name="Azevedo V."/>
            <person name="Tauch A."/>
        </authorList>
    </citation>
    <scope>NUCLEOTIDE SEQUENCE [LARGE SCALE GENOMIC DNA]</scope>
    <source>
        <strain evidence="2 3">258</strain>
    </source>
</reference>
<proteinExistence type="predicted"/>
<gene>
    <name evidence="2" type="ORF">CP258_00265</name>
</gene>
<organism evidence="2 3">
    <name type="scientific">Corynebacterium pseudotuberculosis 258</name>
    <dbReference type="NCBI Taxonomy" id="1168865"/>
    <lineage>
        <taxon>Bacteria</taxon>
        <taxon>Bacillati</taxon>
        <taxon>Actinomycetota</taxon>
        <taxon>Actinomycetes</taxon>
        <taxon>Mycobacteriales</taxon>
        <taxon>Corynebacteriaceae</taxon>
        <taxon>Corynebacterium</taxon>
    </lineage>
</organism>
<dbReference type="PROSITE" id="PS50043">
    <property type="entry name" value="HTH_LUXR_2"/>
    <property type="match status" value="1"/>
</dbReference>
<dbReference type="InterPro" id="IPR000792">
    <property type="entry name" value="Tscrpt_reg_LuxR_C"/>
</dbReference>
<dbReference type="EMBL" id="CP003540">
    <property type="protein sequence ID" value="QGW56922.1"/>
    <property type="molecule type" value="Genomic_DNA"/>
</dbReference>
<evidence type="ECO:0000313" key="2">
    <source>
        <dbReference type="EMBL" id="QGW56922.1"/>
    </source>
</evidence>
<sequence length="29" mass="3071">MCAKGLTMRAIATEIGCSVGTVHRYSKSV</sequence>
<dbReference type="Gene3D" id="1.10.357.10">
    <property type="entry name" value="Tetracycline Repressor, domain 2"/>
    <property type="match status" value="1"/>
</dbReference>
<dbReference type="AlphaFoldDB" id="A0AAX1FKM9"/>
<accession>A0AAX1FKM9</accession>
<evidence type="ECO:0000313" key="3">
    <source>
        <dbReference type="Proteomes" id="UP000006465"/>
    </source>
</evidence>
<dbReference type="GO" id="GO:0006355">
    <property type="term" value="P:regulation of DNA-templated transcription"/>
    <property type="evidence" value="ECO:0007669"/>
    <property type="project" value="InterPro"/>
</dbReference>